<dbReference type="InterPro" id="IPR037284">
    <property type="entry name" value="SUF_FeS_clus_asmbl_SufBD_sf"/>
</dbReference>
<accession>A0A1F5VWB6</accession>
<reference evidence="2 3" key="1">
    <citation type="journal article" date="2016" name="Nat. Commun.">
        <title>Thousands of microbial genomes shed light on interconnected biogeochemical processes in an aquifer system.</title>
        <authorList>
            <person name="Anantharaman K."/>
            <person name="Brown C.T."/>
            <person name="Hug L.A."/>
            <person name="Sharon I."/>
            <person name="Castelle C.J."/>
            <person name="Probst A.J."/>
            <person name="Thomas B.C."/>
            <person name="Singh A."/>
            <person name="Wilkins M.J."/>
            <person name="Karaoz U."/>
            <person name="Brodie E.L."/>
            <person name="Williams K.H."/>
            <person name="Hubbard S.S."/>
            <person name="Banfield J.F."/>
        </authorList>
    </citation>
    <scope>NUCLEOTIDE SEQUENCE [LARGE SCALE GENOMIC DNA]</scope>
</reference>
<evidence type="ECO:0000313" key="2">
    <source>
        <dbReference type="EMBL" id="OGF67593.1"/>
    </source>
</evidence>
<proteinExistence type="predicted"/>
<dbReference type="PANTHER" id="PTHR43575:SF1">
    <property type="entry name" value="PROTEIN ABCI7, CHLOROPLASTIC"/>
    <property type="match status" value="1"/>
</dbReference>
<protein>
    <recommendedName>
        <fullName evidence="1">SUF system FeS cluster assembly SufBD core domain-containing protein</fullName>
    </recommendedName>
</protein>
<dbReference type="InterPro" id="IPR000825">
    <property type="entry name" value="SUF_FeS_clus_asmbl_SufBD_core"/>
</dbReference>
<dbReference type="AlphaFoldDB" id="A0A1F5VWB6"/>
<dbReference type="GO" id="GO:0016226">
    <property type="term" value="P:iron-sulfur cluster assembly"/>
    <property type="evidence" value="ECO:0007669"/>
    <property type="project" value="InterPro"/>
</dbReference>
<gene>
    <name evidence="2" type="ORF">A2Y62_17985</name>
</gene>
<dbReference type="Pfam" id="PF01458">
    <property type="entry name" value="SUFBD_core"/>
    <property type="match status" value="1"/>
</dbReference>
<organism evidence="2 3">
    <name type="scientific">Candidatus Fischerbacteria bacterium RBG_13_37_8</name>
    <dbReference type="NCBI Taxonomy" id="1817863"/>
    <lineage>
        <taxon>Bacteria</taxon>
        <taxon>Candidatus Fischeribacteriota</taxon>
    </lineage>
</organism>
<evidence type="ECO:0000313" key="3">
    <source>
        <dbReference type="Proteomes" id="UP000178943"/>
    </source>
</evidence>
<name>A0A1F5VWB6_9BACT</name>
<dbReference type="STRING" id="1817863.A2Y62_17985"/>
<dbReference type="InterPro" id="IPR055346">
    <property type="entry name" value="Fe-S_cluster_assembly_SufBD"/>
</dbReference>
<evidence type="ECO:0000259" key="1">
    <source>
        <dbReference type="Pfam" id="PF01458"/>
    </source>
</evidence>
<feature type="domain" description="SUF system FeS cluster assembly SufBD core" evidence="1">
    <location>
        <begin position="37"/>
        <end position="152"/>
    </location>
</feature>
<dbReference type="PANTHER" id="PTHR43575">
    <property type="entry name" value="PROTEIN ABCI7, CHLOROPLASTIC"/>
    <property type="match status" value="1"/>
</dbReference>
<sequence length="190" mass="21529">MKVLKGSNSVKASVRCDALILDTISRSDTYPTLQVADEQYFNFSNYLYHYAPATKGEIIMRGVLKDEAHSVFNGMATIQKYAQNSDSYLSDHVLLLSPDARSDSIPSLEIEANQVKASHSASVGQIDEDMIYYLASRGFEDVMAKKLIVEGFLEPLTSQIALSDLHDKFLKSIEQKWHRRGNNYDWITRR</sequence>
<dbReference type="Proteomes" id="UP000178943">
    <property type="component" value="Unassembled WGS sequence"/>
</dbReference>
<dbReference type="SUPFAM" id="SSF101960">
    <property type="entry name" value="Stabilizer of iron transporter SufD"/>
    <property type="match status" value="1"/>
</dbReference>
<comment type="caution">
    <text evidence="2">The sequence shown here is derived from an EMBL/GenBank/DDBJ whole genome shotgun (WGS) entry which is preliminary data.</text>
</comment>
<dbReference type="EMBL" id="MFGW01000044">
    <property type="protein sequence ID" value="OGF67593.1"/>
    <property type="molecule type" value="Genomic_DNA"/>
</dbReference>